<organism evidence="7 8">
    <name type="scientific">Rhodopirellula islandica</name>
    <dbReference type="NCBI Taxonomy" id="595434"/>
    <lineage>
        <taxon>Bacteria</taxon>
        <taxon>Pseudomonadati</taxon>
        <taxon>Planctomycetota</taxon>
        <taxon>Planctomycetia</taxon>
        <taxon>Pirellulales</taxon>
        <taxon>Pirellulaceae</taxon>
        <taxon>Rhodopirellula</taxon>
    </lineage>
</organism>
<dbReference type="InterPro" id="IPR011743">
    <property type="entry name" value="Caa3_sub_IV"/>
</dbReference>
<sequence>MSDHGHSANTDSAHSHDGHAEGDFAHPIPLPLLFGVFIALVFLTIVTVAQANFDLGSIDIAIVMFIATIKAVLVALFFMHLAFDKPFNLIVFLSSFVFVGLFVTITLSDAKMTSPANENIVDEVPVAVSVDL</sequence>
<dbReference type="AlphaFoldDB" id="A0A0J1BCK9"/>
<dbReference type="GO" id="GO:0005886">
    <property type="term" value="C:plasma membrane"/>
    <property type="evidence" value="ECO:0007669"/>
    <property type="project" value="UniProtKB-SubCell"/>
</dbReference>
<evidence type="ECO:0000313" key="8">
    <source>
        <dbReference type="Proteomes" id="UP000036367"/>
    </source>
</evidence>
<keyword evidence="2" id="KW-1003">Cell membrane</keyword>
<evidence type="ECO:0000256" key="4">
    <source>
        <dbReference type="ARBA" id="ARBA00022989"/>
    </source>
</evidence>
<evidence type="ECO:0000256" key="2">
    <source>
        <dbReference type="ARBA" id="ARBA00022475"/>
    </source>
</evidence>
<keyword evidence="4 6" id="KW-1133">Transmembrane helix</keyword>
<protein>
    <submittedName>
        <fullName evidence="7">Caa(3)-type oxidase, subunit IV subfamily</fullName>
    </submittedName>
</protein>
<dbReference type="OrthoDB" id="282123at2"/>
<proteinExistence type="predicted"/>
<evidence type="ECO:0000313" key="7">
    <source>
        <dbReference type="EMBL" id="KLU04342.1"/>
    </source>
</evidence>
<evidence type="ECO:0000256" key="5">
    <source>
        <dbReference type="ARBA" id="ARBA00023136"/>
    </source>
</evidence>
<dbReference type="PATRIC" id="fig|595434.4.peg.3235"/>
<dbReference type="Proteomes" id="UP000036367">
    <property type="component" value="Unassembled WGS sequence"/>
</dbReference>
<name>A0A0J1BCK9_RHOIS</name>
<feature type="transmembrane region" description="Helical" evidence="6">
    <location>
        <begin position="89"/>
        <end position="107"/>
    </location>
</feature>
<comment type="caution">
    <text evidence="7">The sequence shown here is derived from an EMBL/GenBank/DDBJ whole genome shotgun (WGS) entry which is preliminary data.</text>
</comment>
<dbReference type="EMBL" id="LECT01000028">
    <property type="protein sequence ID" value="KLU04342.1"/>
    <property type="molecule type" value="Genomic_DNA"/>
</dbReference>
<evidence type="ECO:0000256" key="3">
    <source>
        <dbReference type="ARBA" id="ARBA00022692"/>
    </source>
</evidence>
<feature type="transmembrane region" description="Helical" evidence="6">
    <location>
        <begin position="60"/>
        <end position="83"/>
    </location>
</feature>
<keyword evidence="5 6" id="KW-0472">Membrane</keyword>
<keyword evidence="3 6" id="KW-0812">Transmembrane</keyword>
<reference evidence="7" key="1">
    <citation type="submission" date="2015-05" db="EMBL/GenBank/DDBJ databases">
        <title>Permanent draft genome of Rhodopirellula islandicus K833.</title>
        <authorList>
            <person name="Kizina J."/>
            <person name="Richter M."/>
            <person name="Glockner F.O."/>
            <person name="Harder J."/>
        </authorList>
    </citation>
    <scope>NUCLEOTIDE SEQUENCE [LARGE SCALE GENOMIC DNA]</scope>
    <source>
        <strain evidence="7">K833</strain>
    </source>
</reference>
<comment type="subcellular location">
    <subcellularLocation>
        <location evidence="1">Cell membrane</location>
        <topology evidence="1">Multi-pass membrane protein</topology>
    </subcellularLocation>
</comment>
<evidence type="ECO:0000256" key="1">
    <source>
        <dbReference type="ARBA" id="ARBA00004651"/>
    </source>
</evidence>
<dbReference type="Pfam" id="PF03626">
    <property type="entry name" value="COX4_pro"/>
    <property type="match status" value="1"/>
</dbReference>
<keyword evidence="8" id="KW-1185">Reference proteome</keyword>
<accession>A0A0J1BCK9</accession>
<dbReference type="InterPro" id="IPR005171">
    <property type="entry name" value="Cyt_c_oxidase_su4_prok"/>
</dbReference>
<evidence type="ECO:0000256" key="6">
    <source>
        <dbReference type="SAM" id="Phobius"/>
    </source>
</evidence>
<gene>
    <name evidence="7" type="ORF">RISK_003396</name>
</gene>
<dbReference type="STRING" id="595434.RISK_003396"/>
<dbReference type="RefSeq" id="WP_047814890.1">
    <property type="nucleotide sequence ID" value="NZ_LECT01000028.1"/>
</dbReference>
<feature type="transmembrane region" description="Helical" evidence="6">
    <location>
        <begin position="28"/>
        <end position="48"/>
    </location>
</feature>
<dbReference type="NCBIfam" id="TIGR02229">
    <property type="entry name" value="caa3_sub_IV"/>
    <property type="match status" value="1"/>
</dbReference>